<feature type="domain" description="Gcp-like" evidence="1">
    <location>
        <begin position="47"/>
        <end position="148"/>
    </location>
</feature>
<dbReference type="EMBL" id="JAJLJH010000001">
    <property type="protein sequence ID" value="MCK9685489.1"/>
    <property type="molecule type" value="Genomic_DNA"/>
</dbReference>
<dbReference type="InterPro" id="IPR043129">
    <property type="entry name" value="ATPase_NBD"/>
</dbReference>
<dbReference type="AlphaFoldDB" id="A0A9X2C171"/>
<protein>
    <submittedName>
        <fullName evidence="2">tRNA (Adenosine(37)-N6)-threonylcarbamoyltransferase complex dimerization subunit type 1 TsaB</fullName>
        <ecNumber evidence="2">2.3.1.234</ecNumber>
    </submittedName>
</protein>
<sequence>MRLLAIDSATERLALAAIDDGRVPGAALSRAACRIEPLDLDGGAAASAQALPMAMALLQRLGWTFADLDAIAFGRGPGGFTGLRTACAVAQGLAFGQGLPVVPVDSLAIVAEDAARRAGLAAGAIVWVAMDARMDEVYAGCYRDDGDAGWSAVVEPSLTTPEALHALWRDAPPAFVAGSALPAFGDRLQTGAAQRVPDEQGRAAALGWLSAAGFARGDAVPADQALPVYLRDKVAQTTAEREAAKALRGATGAAR</sequence>
<keyword evidence="2" id="KW-0012">Acyltransferase</keyword>
<dbReference type="CDD" id="cd24032">
    <property type="entry name" value="ASKHA_NBD_TsaB"/>
    <property type="match status" value="1"/>
</dbReference>
<reference evidence="2" key="1">
    <citation type="submission" date="2021-11" db="EMBL/GenBank/DDBJ databases">
        <title>BS-T2-15 a new species belonging to the Comamonadaceae family isolated from the soil of a French oak forest.</title>
        <authorList>
            <person name="Mieszkin S."/>
            <person name="Alain K."/>
        </authorList>
    </citation>
    <scope>NUCLEOTIDE SEQUENCE</scope>
    <source>
        <strain evidence="2">BS-T2-15</strain>
    </source>
</reference>
<accession>A0A9X2C171</accession>
<dbReference type="Proteomes" id="UP001139353">
    <property type="component" value="Unassembled WGS sequence"/>
</dbReference>
<name>A0A9X2C171_9BURK</name>
<evidence type="ECO:0000313" key="3">
    <source>
        <dbReference type="Proteomes" id="UP001139353"/>
    </source>
</evidence>
<dbReference type="SUPFAM" id="SSF53067">
    <property type="entry name" value="Actin-like ATPase domain"/>
    <property type="match status" value="2"/>
</dbReference>
<dbReference type="EC" id="2.3.1.234" evidence="2"/>
<dbReference type="Pfam" id="PF00814">
    <property type="entry name" value="TsaD"/>
    <property type="match status" value="1"/>
</dbReference>
<dbReference type="InterPro" id="IPR022496">
    <property type="entry name" value="T6A_TsaB"/>
</dbReference>
<dbReference type="RefSeq" id="WP_275681490.1">
    <property type="nucleotide sequence ID" value="NZ_JAJLJH010000001.1"/>
</dbReference>
<organism evidence="2 3">
    <name type="scientific">Scleromatobacter humisilvae</name>
    <dbReference type="NCBI Taxonomy" id="2897159"/>
    <lineage>
        <taxon>Bacteria</taxon>
        <taxon>Pseudomonadati</taxon>
        <taxon>Pseudomonadota</taxon>
        <taxon>Betaproteobacteria</taxon>
        <taxon>Burkholderiales</taxon>
        <taxon>Sphaerotilaceae</taxon>
        <taxon>Scleromatobacter</taxon>
    </lineage>
</organism>
<dbReference type="Gene3D" id="3.30.420.40">
    <property type="match status" value="2"/>
</dbReference>
<gene>
    <name evidence="2" type="primary">tsaB</name>
    <name evidence="2" type="ORF">LPC04_07185</name>
</gene>
<proteinExistence type="predicted"/>
<dbReference type="GO" id="GO:0061711">
    <property type="term" value="F:tRNA N(6)-L-threonylcarbamoyladenine synthase activity"/>
    <property type="evidence" value="ECO:0007669"/>
    <property type="project" value="UniProtKB-EC"/>
</dbReference>
<keyword evidence="3" id="KW-1185">Reference proteome</keyword>
<evidence type="ECO:0000313" key="2">
    <source>
        <dbReference type="EMBL" id="MCK9685489.1"/>
    </source>
</evidence>
<dbReference type="InterPro" id="IPR000905">
    <property type="entry name" value="Gcp-like_dom"/>
</dbReference>
<comment type="caution">
    <text evidence="2">The sequence shown here is derived from an EMBL/GenBank/DDBJ whole genome shotgun (WGS) entry which is preliminary data.</text>
</comment>
<dbReference type="NCBIfam" id="TIGR03725">
    <property type="entry name" value="T6A_YeaZ"/>
    <property type="match status" value="1"/>
</dbReference>
<dbReference type="GO" id="GO:0002949">
    <property type="term" value="P:tRNA threonylcarbamoyladenosine modification"/>
    <property type="evidence" value="ECO:0007669"/>
    <property type="project" value="InterPro"/>
</dbReference>
<keyword evidence="2" id="KW-0808">Transferase</keyword>
<evidence type="ECO:0000259" key="1">
    <source>
        <dbReference type="Pfam" id="PF00814"/>
    </source>
</evidence>